<gene>
    <name evidence="4" type="ORF">WR25_23387</name>
</gene>
<proteinExistence type="predicted"/>
<name>A0A2A2J478_9BILA</name>
<evidence type="ECO:0000256" key="3">
    <source>
        <dbReference type="SAM" id="SignalP"/>
    </source>
</evidence>
<protein>
    <submittedName>
        <fullName evidence="4">Uncharacterized protein</fullName>
    </submittedName>
</protein>
<feature type="chain" id="PRO_5012516719" evidence="3">
    <location>
        <begin position="21"/>
        <end position="272"/>
    </location>
</feature>
<organism evidence="4 5">
    <name type="scientific">Diploscapter pachys</name>
    <dbReference type="NCBI Taxonomy" id="2018661"/>
    <lineage>
        <taxon>Eukaryota</taxon>
        <taxon>Metazoa</taxon>
        <taxon>Ecdysozoa</taxon>
        <taxon>Nematoda</taxon>
        <taxon>Chromadorea</taxon>
        <taxon>Rhabditida</taxon>
        <taxon>Rhabditina</taxon>
        <taxon>Rhabditomorpha</taxon>
        <taxon>Rhabditoidea</taxon>
        <taxon>Rhabditidae</taxon>
        <taxon>Diploscapter</taxon>
    </lineage>
</organism>
<keyword evidence="2" id="KW-0812">Transmembrane</keyword>
<sequence length="272" mass="29907">MSPLASIVIFVLLTISPVDALRIIPDYFANWIVLMAVCVIGLIGLAATLIACYFDIHHWKSSINAAHQKQLPEYDGTESALVDKAVEECHEKMHESEDSEKGSSKEKPEPTPKKKSITLQPTQPSSMLVVHDLDHNANAKCGAHSLAQASVVEKQFKILQAIYQLSHREMPENLIESLKQKNEAVRRSAEKTAAKSGKDISPPKLQRIDEESTQSISEITQKSQPTASTTKRSKQESKKSGKSSRNKKADQKSKGKLDGGSSVCEVSVDTEM</sequence>
<reference evidence="4 5" key="1">
    <citation type="journal article" date="2017" name="Curr. Biol.">
        <title>Genome architecture and evolution of a unichromosomal asexual nematode.</title>
        <authorList>
            <person name="Fradin H."/>
            <person name="Zegar C."/>
            <person name="Gutwein M."/>
            <person name="Lucas J."/>
            <person name="Kovtun M."/>
            <person name="Corcoran D."/>
            <person name="Baugh L.R."/>
            <person name="Kiontke K."/>
            <person name="Gunsalus K."/>
            <person name="Fitch D.H."/>
            <person name="Piano F."/>
        </authorList>
    </citation>
    <scope>NUCLEOTIDE SEQUENCE [LARGE SCALE GENOMIC DNA]</scope>
    <source>
        <strain evidence="4">PF1309</strain>
    </source>
</reference>
<keyword evidence="2" id="KW-1133">Transmembrane helix</keyword>
<feature type="region of interest" description="Disordered" evidence="1">
    <location>
        <begin position="90"/>
        <end position="124"/>
    </location>
</feature>
<accession>A0A2A2J478</accession>
<feature type="compositionally biased region" description="Basic and acidic residues" evidence="1">
    <location>
        <begin position="186"/>
        <end position="198"/>
    </location>
</feature>
<feature type="signal peptide" evidence="3">
    <location>
        <begin position="1"/>
        <end position="20"/>
    </location>
</feature>
<evidence type="ECO:0000256" key="2">
    <source>
        <dbReference type="SAM" id="Phobius"/>
    </source>
</evidence>
<evidence type="ECO:0000313" key="4">
    <source>
        <dbReference type="EMBL" id="PAV56586.1"/>
    </source>
</evidence>
<comment type="caution">
    <text evidence="4">The sequence shown here is derived from an EMBL/GenBank/DDBJ whole genome shotgun (WGS) entry which is preliminary data.</text>
</comment>
<dbReference type="EMBL" id="LIAE01010687">
    <property type="protein sequence ID" value="PAV56586.1"/>
    <property type="molecule type" value="Genomic_DNA"/>
</dbReference>
<evidence type="ECO:0000256" key="1">
    <source>
        <dbReference type="SAM" id="MobiDB-lite"/>
    </source>
</evidence>
<feature type="compositionally biased region" description="Basic and acidic residues" evidence="1">
    <location>
        <begin position="90"/>
        <end position="112"/>
    </location>
</feature>
<feature type="region of interest" description="Disordered" evidence="1">
    <location>
        <begin position="186"/>
        <end position="272"/>
    </location>
</feature>
<evidence type="ECO:0000313" key="5">
    <source>
        <dbReference type="Proteomes" id="UP000218231"/>
    </source>
</evidence>
<dbReference type="AlphaFoldDB" id="A0A2A2J478"/>
<keyword evidence="5" id="KW-1185">Reference proteome</keyword>
<keyword evidence="2" id="KW-0472">Membrane</keyword>
<feature type="transmembrane region" description="Helical" evidence="2">
    <location>
        <begin position="30"/>
        <end position="54"/>
    </location>
</feature>
<feature type="compositionally biased region" description="Basic and acidic residues" evidence="1">
    <location>
        <begin position="247"/>
        <end position="257"/>
    </location>
</feature>
<keyword evidence="3" id="KW-0732">Signal</keyword>
<feature type="compositionally biased region" description="Polar residues" evidence="1">
    <location>
        <begin position="213"/>
        <end position="230"/>
    </location>
</feature>
<dbReference type="Proteomes" id="UP000218231">
    <property type="component" value="Unassembled WGS sequence"/>
</dbReference>